<protein>
    <submittedName>
        <fullName evidence="4">M20 family metallopeptidase</fullName>
    </submittedName>
</protein>
<dbReference type="PANTHER" id="PTHR11014:SF63">
    <property type="entry name" value="METALLOPEPTIDASE, PUTATIVE (AFU_ORTHOLOGUE AFUA_6G09600)-RELATED"/>
    <property type="match status" value="1"/>
</dbReference>
<feature type="binding site" evidence="2">
    <location>
        <position position="99"/>
    </location>
    <ligand>
        <name>Mn(2+)</name>
        <dbReference type="ChEBI" id="CHEBI:29035"/>
        <label>2</label>
    </ligand>
</feature>
<gene>
    <name evidence="4" type="ORF">Q3M24_19590</name>
</gene>
<organism evidence="4">
    <name type="scientific">Candidatus Electrothrix aestuarii</name>
    <dbReference type="NCBI Taxonomy" id="3062594"/>
    <lineage>
        <taxon>Bacteria</taxon>
        <taxon>Pseudomonadati</taxon>
        <taxon>Thermodesulfobacteriota</taxon>
        <taxon>Desulfobulbia</taxon>
        <taxon>Desulfobulbales</taxon>
        <taxon>Desulfobulbaceae</taxon>
        <taxon>Candidatus Electrothrix</taxon>
    </lineage>
</organism>
<feature type="binding site" evidence="2">
    <location>
        <position position="161"/>
    </location>
    <ligand>
        <name>Mn(2+)</name>
        <dbReference type="ChEBI" id="CHEBI:29035"/>
        <label>2</label>
    </ligand>
</feature>
<feature type="domain" description="Peptidase M20 dimerisation" evidence="3">
    <location>
        <begin position="187"/>
        <end position="276"/>
    </location>
</feature>
<dbReference type="PANTHER" id="PTHR11014">
    <property type="entry name" value="PEPTIDASE M20 FAMILY MEMBER"/>
    <property type="match status" value="1"/>
</dbReference>
<dbReference type="GO" id="GO:0019877">
    <property type="term" value="P:diaminopimelate biosynthetic process"/>
    <property type="evidence" value="ECO:0007669"/>
    <property type="project" value="UniProtKB-ARBA"/>
</dbReference>
<evidence type="ECO:0000256" key="2">
    <source>
        <dbReference type="PIRSR" id="PIRSR005962-1"/>
    </source>
</evidence>
<dbReference type="PIRSF" id="PIRSF005962">
    <property type="entry name" value="Pept_M20D_amidohydro"/>
    <property type="match status" value="1"/>
</dbReference>
<reference evidence="4" key="1">
    <citation type="journal article" date="2024" name="Syst. Appl. Microbiol.">
        <title>First single-strain enrichments of Electrothrix cable bacteria, description of E. aestuarii sp. nov. and E. rattekaaiensis sp. nov., and proposal of a cable bacteria taxonomy following the rules of the SeqCode.</title>
        <authorList>
            <person name="Plum-Jensen L.E."/>
            <person name="Schramm A."/>
            <person name="Marshall I.P.G."/>
        </authorList>
    </citation>
    <scope>NUCLEOTIDE SEQUENCE</scope>
    <source>
        <strain evidence="4">Rat1</strain>
    </source>
</reference>
<keyword evidence="1" id="KW-0378">Hydrolase</keyword>
<proteinExistence type="predicted"/>
<dbReference type="GO" id="GO:0050118">
    <property type="term" value="F:N-acetyldiaminopimelate deacetylase activity"/>
    <property type="evidence" value="ECO:0007669"/>
    <property type="project" value="UniProtKB-ARBA"/>
</dbReference>
<dbReference type="InterPro" id="IPR011650">
    <property type="entry name" value="Peptidase_M20_dimer"/>
</dbReference>
<evidence type="ECO:0000256" key="1">
    <source>
        <dbReference type="ARBA" id="ARBA00022801"/>
    </source>
</evidence>
<dbReference type="InterPro" id="IPR017439">
    <property type="entry name" value="Amidohydrolase"/>
</dbReference>
<evidence type="ECO:0000313" key="4">
    <source>
        <dbReference type="EMBL" id="XCN72468.1"/>
    </source>
</evidence>
<dbReference type="FunFam" id="3.30.70.360:FF:000001">
    <property type="entry name" value="N-acetyldiaminopimelate deacetylase"/>
    <property type="match status" value="1"/>
</dbReference>
<dbReference type="CDD" id="cd03886">
    <property type="entry name" value="M20_Acy1"/>
    <property type="match status" value="1"/>
</dbReference>
<reference evidence="4" key="2">
    <citation type="submission" date="2024-06" db="EMBL/GenBank/DDBJ databases">
        <authorList>
            <person name="Plum-Jensen L.E."/>
            <person name="Schramm A."/>
            <person name="Marshall I.P.G."/>
        </authorList>
    </citation>
    <scope>NUCLEOTIDE SEQUENCE</scope>
    <source>
        <strain evidence="4">Rat1</strain>
    </source>
</reference>
<dbReference type="InterPro" id="IPR002933">
    <property type="entry name" value="Peptidase_M20"/>
</dbReference>
<dbReference type="SUPFAM" id="SSF53187">
    <property type="entry name" value="Zn-dependent exopeptidases"/>
    <property type="match status" value="1"/>
</dbReference>
<comment type="cofactor">
    <cofactor evidence="2">
        <name>Mn(2+)</name>
        <dbReference type="ChEBI" id="CHEBI:29035"/>
    </cofactor>
    <text evidence="2">The Mn(2+) ion enhances activity.</text>
</comment>
<keyword evidence="2" id="KW-0479">Metal-binding</keyword>
<feature type="binding site" evidence="2">
    <location>
        <position position="101"/>
    </location>
    <ligand>
        <name>Mn(2+)</name>
        <dbReference type="ChEBI" id="CHEBI:29035"/>
        <label>2</label>
    </ligand>
</feature>
<dbReference type="Gene3D" id="3.40.630.10">
    <property type="entry name" value="Zn peptidases"/>
    <property type="match status" value="1"/>
</dbReference>
<feature type="binding site" evidence="2">
    <location>
        <position position="137"/>
    </location>
    <ligand>
        <name>Mn(2+)</name>
        <dbReference type="ChEBI" id="CHEBI:29035"/>
        <label>2</label>
    </ligand>
</feature>
<feature type="binding site" evidence="2">
    <location>
        <position position="364"/>
    </location>
    <ligand>
        <name>Mn(2+)</name>
        <dbReference type="ChEBI" id="CHEBI:29035"/>
        <label>2</label>
    </ligand>
</feature>
<dbReference type="Gene3D" id="3.30.70.360">
    <property type="match status" value="1"/>
</dbReference>
<dbReference type="InterPro" id="IPR036264">
    <property type="entry name" value="Bact_exopeptidase_dim_dom"/>
</dbReference>
<sequence>MFTLTKAQEQRILEIRRTLHRQPELAYQEKKTAALIGKELVRLGIPYTTGLAGGTGIRAELGKGTGPCVALRADMDALPVLEETGLDFSSEQPGIMHACGHDGHTAMLLGAAALLSQNTILEDIGARVVLLFQPAEESGNGASAMLADNCLQDVEMIFCGHIDTHHPVGCLSVDKGLICSFADPFLIEISGQGGHAARPHEAIDAVVVGASLVLNIQTMVSRMINPANPGVITVGKIAAGSVHNVIAGKAVLEGTIRSTHPDTRTQIIKRMQGVVKGLEEMCNARINFTLKQGLPAVINDPVSWSIARQAAQDVVGPDRVISQGLPSLGGEDFSFYQQKIPGTMIRFGAAKEPNAESSTVGPSHSGTFDFDEKVLVYGSRWLATVAVQSLQYLQNS</sequence>
<accession>A0AAU8LSH5</accession>
<keyword evidence="2" id="KW-0464">Manganese</keyword>
<dbReference type="AlphaFoldDB" id="A0AAU8LSH5"/>
<dbReference type="GO" id="GO:0046872">
    <property type="term" value="F:metal ion binding"/>
    <property type="evidence" value="ECO:0007669"/>
    <property type="project" value="UniProtKB-KW"/>
</dbReference>
<dbReference type="NCBIfam" id="TIGR01891">
    <property type="entry name" value="amidohydrolases"/>
    <property type="match status" value="1"/>
</dbReference>
<dbReference type="SUPFAM" id="SSF55031">
    <property type="entry name" value="Bacterial exopeptidase dimerisation domain"/>
    <property type="match status" value="1"/>
</dbReference>
<name>A0AAU8LSH5_9BACT</name>
<dbReference type="Pfam" id="PF07687">
    <property type="entry name" value="M20_dimer"/>
    <property type="match status" value="1"/>
</dbReference>
<dbReference type="KEGG" id="eaj:Q3M24_19590"/>
<evidence type="ECO:0000259" key="3">
    <source>
        <dbReference type="Pfam" id="PF07687"/>
    </source>
</evidence>
<dbReference type="Pfam" id="PF01546">
    <property type="entry name" value="Peptidase_M20"/>
    <property type="match status" value="1"/>
</dbReference>
<dbReference type="EMBL" id="CP159373">
    <property type="protein sequence ID" value="XCN72468.1"/>
    <property type="molecule type" value="Genomic_DNA"/>
</dbReference>